<accession>A0A2M9APW0</accession>
<dbReference type="OrthoDB" id="3468002at2"/>
<reference evidence="1 2" key="1">
    <citation type="submission" date="2017-11" db="EMBL/GenBank/DDBJ databases">
        <title>Genomic Encyclopedia of Archaeal and Bacterial Type Strains, Phase II (KMG-II): From Individual Species to Whole Genera.</title>
        <authorList>
            <person name="Goeker M."/>
        </authorList>
    </citation>
    <scope>NUCLEOTIDE SEQUENCE [LARGE SCALE GENOMIC DNA]</scope>
    <source>
        <strain evidence="1 2">DSM 11115</strain>
    </source>
</reference>
<dbReference type="RefSeq" id="WP_100339091.1">
    <property type="nucleotide sequence ID" value="NZ_PGFA01000006.1"/>
</dbReference>
<comment type="caution">
    <text evidence="1">The sequence shown here is derived from an EMBL/GenBank/DDBJ whole genome shotgun (WGS) entry which is preliminary data.</text>
</comment>
<organism evidence="1 2">
    <name type="scientific">Hymenobacter chitinivorans DSM 11115</name>
    <dbReference type="NCBI Taxonomy" id="1121954"/>
    <lineage>
        <taxon>Bacteria</taxon>
        <taxon>Pseudomonadati</taxon>
        <taxon>Bacteroidota</taxon>
        <taxon>Cytophagia</taxon>
        <taxon>Cytophagales</taxon>
        <taxon>Hymenobacteraceae</taxon>
        <taxon>Hymenobacter</taxon>
    </lineage>
</organism>
<proteinExistence type="predicted"/>
<evidence type="ECO:0008006" key="3">
    <source>
        <dbReference type="Google" id="ProtNLM"/>
    </source>
</evidence>
<protein>
    <recommendedName>
        <fullName evidence="3">Sugar ABC transporter ATPase</fullName>
    </recommendedName>
</protein>
<name>A0A2M9APW0_9BACT</name>
<sequence>MSDHSIAIVPALAAYPNKENKAREIVEWLIAENIVRPTLSACLLGNGGGYAIANGARQILCSSNELVFELAVNGLEVITERQVFDTGGNGVEEILCPGCQQNLSDEDLDFIGNWCEGETDDIICPVCGAASDVHQLHFTPEWGFSDLGFKFWNWPDLTEEFITRFQQKLGCPVSVVYQHI</sequence>
<evidence type="ECO:0000313" key="1">
    <source>
        <dbReference type="EMBL" id="PJJ47730.1"/>
    </source>
</evidence>
<keyword evidence="2" id="KW-1185">Reference proteome</keyword>
<dbReference type="EMBL" id="PGFA01000006">
    <property type="protein sequence ID" value="PJJ47730.1"/>
    <property type="molecule type" value="Genomic_DNA"/>
</dbReference>
<evidence type="ECO:0000313" key="2">
    <source>
        <dbReference type="Proteomes" id="UP000228535"/>
    </source>
</evidence>
<dbReference type="AlphaFoldDB" id="A0A2M9APW0"/>
<gene>
    <name evidence="1" type="ORF">CLV45_4868</name>
</gene>
<dbReference type="Proteomes" id="UP000228535">
    <property type="component" value="Unassembled WGS sequence"/>
</dbReference>